<protein>
    <submittedName>
        <fullName evidence="1">Uncharacterized protein</fullName>
    </submittedName>
</protein>
<evidence type="ECO:0000313" key="1">
    <source>
        <dbReference type="EMBL" id="AEJ42277.1"/>
    </source>
</evidence>
<dbReference type="PATRIC" id="fig|1048834.4.peg.289"/>
<dbReference type="HOGENOM" id="CLU_3021602_0_0_9"/>
<reference evidence="1 2" key="1">
    <citation type="journal article" date="2011" name="J. Bacteriol.">
        <title>Complete Genome Sequence of Alicyclobacillus acidocaldarius Strain Tc-4-1.</title>
        <authorList>
            <person name="Chen Y."/>
            <person name="He Y."/>
            <person name="Zhang B."/>
            <person name="Yang J."/>
            <person name="Li W."/>
            <person name="Dong Z."/>
            <person name="Hu S."/>
        </authorList>
    </citation>
    <scope>NUCLEOTIDE SEQUENCE [LARGE SCALE GENOMIC DNA]</scope>
    <source>
        <strain evidence="1 2">Tc-4-1</strain>
    </source>
</reference>
<accession>F8IJT8</accession>
<dbReference type="Proteomes" id="UP000000292">
    <property type="component" value="Chromosome"/>
</dbReference>
<evidence type="ECO:0000313" key="2">
    <source>
        <dbReference type="Proteomes" id="UP000000292"/>
    </source>
</evidence>
<sequence length="55" mass="5996">MFLYGVVASLFMVLTMRPICLAKGTGCHPSGVQLMEKARRAQASLSGRHAQNPTY</sequence>
<proteinExistence type="predicted"/>
<dbReference type="AlphaFoldDB" id="F8IJT8"/>
<gene>
    <name evidence="1" type="ordered locus">TC41_0309</name>
</gene>
<dbReference type="EMBL" id="CP002902">
    <property type="protein sequence ID" value="AEJ42277.1"/>
    <property type="molecule type" value="Genomic_DNA"/>
</dbReference>
<dbReference type="KEGG" id="aad:TC41_0309"/>
<dbReference type="STRING" id="1048834.TC41_0309"/>
<reference evidence="2" key="2">
    <citation type="submission" date="2011-06" db="EMBL/GenBank/DDBJ databases">
        <title>The complete genome sequence of Alicyclobacillus acidocaldarius sp. Tc-4-1.</title>
        <authorList>
            <person name="Chen Y."/>
            <person name="He Y."/>
            <person name="Dong Z."/>
            <person name="Hu S."/>
        </authorList>
    </citation>
    <scope>NUCLEOTIDE SEQUENCE [LARGE SCALE GENOMIC DNA]</scope>
    <source>
        <strain evidence="2">Tc-4-1</strain>
    </source>
</reference>
<name>F8IJT8_ALIAT</name>
<organism evidence="1 2">
    <name type="scientific">Alicyclobacillus acidocaldarius (strain Tc-4-1)</name>
    <name type="common">Bacillus acidocaldarius</name>
    <dbReference type="NCBI Taxonomy" id="1048834"/>
    <lineage>
        <taxon>Bacteria</taxon>
        <taxon>Bacillati</taxon>
        <taxon>Bacillota</taxon>
        <taxon>Bacilli</taxon>
        <taxon>Bacillales</taxon>
        <taxon>Alicyclobacillaceae</taxon>
        <taxon>Alicyclobacillus</taxon>
    </lineage>
</organism>